<feature type="domain" description="GRIP" evidence="2">
    <location>
        <begin position="371"/>
        <end position="418"/>
    </location>
</feature>
<dbReference type="SMART" id="SM00755">
    <property type="entry name" value="Grip"/>
    <property type="match status" value="1"/>
</dbReference>
<sequence>MVGKLHSLEEDNRECKHKLESQREEFEKAKDEILKSKEESVKETEERLSAESARKVSELKKKAEQKIGQIKKQLTSQLEEKEQSIKALQAVLEELKSNETSGKQTLEEKTKAFEDTLVKLQEEQEKEIEQILSKERLQREKSLEELKSEYEEKLSTLQRDAAQRGDSMENHSMMQEEVDGDALETLKNNLSQVKNEKDKIQKDFTRLQKDIRSLRKEHEQDLEHMKKELLEENEKRMKLELEDVEMKHNSALKQLMREFNTQMALKEKELDTGVKETIAKAQSVEAELLSIHREEASQLKKLIAQKEDDLHRTVQKYEQVLQAQLAEKTTLLSEARLKEQGFVERVSVELRVCAALCVWWGGGTNPGFTDALSEATEVEYLRKVLFEYMMGRETKTMAKVLTSMLKFPPDQAQKVLEKEDSKTSVSIR</sequence>
<evidence type="ECO:0000256" key="1">
    <source>
        <dbReference type="SAM" id="MobiDB-lite"/>
    </source>
</evidence>
<dbReference type="GO" id="GO:0005794">
    <property type="term" value="C:Golgi apparatus"/>
    <property type="evidence" value="ECO:0007669"/>
    <property type="project" value="TreeGrafter"/>
</dbReference>
<dbReference type="SUPFAM" id="SSF101283">
    <property type="entry name" value="GRIP domain"/>
    <property type="match status" value="1"/>
</dbReference>
<accession>A0A3Q3MLQ6</accession>
<protein>
    <recommendedName>
        <fullName evidence="2">GRIP domain-containing protein</fullName>
    </recommendedName>
</protein>
<name>A0A3Q3MLQ6_9LABR</name>
<dbReference type="GO" id="GO:0048193">
    <property type="term" value="P:Golgi vesicle transport"/>
    <property type="evidence" value="ECO:0007669"/>
    <property type="project" value="TreeGrafter"/>
</dbReference>
<feature type="region of interest" description="Disordered" evidence="1">
    <location>
        <begin position="1"/>
        <end position="55"/>
    </location>
</feature>
<dbReference type="GeneTree" id="ENSGT00730000111139"/>
<dbReference type="InParanoid" id="A0A3Q3MLQ6"/>
<dbReference type="InterPro" id="IPR000237">
    <property type="entry name" value="GRIP_dom"/>
</dbReference>
<dbReference type="Pfam" id="PF01465">
    <property type="entry name" value="GRIP"/>
    <property type="match status" value="1"/>
</dbReference>
<dbReference type="PANTHER" id="PTHR19327:SF0">
    <property type="entry name" value="GOLGIN SUBFAMILY A MEMBER 4"/>
    <property type="match status" value="1"/>
</dbReference>
<reference evidence="3" key="2">
    <citation type="submission" date="2025-09" db="UniProtKB">
        <authorList>
            <consortium name="Ensembl"/>
        </authorList>
    </citation>
    <scope>IDENTIFICATION</scope>
</reference>
<keyword evidence="4" id="KW-1185">Reference proteome</keyword>
<reference evidence="3" key="1">
    <citation type="submission" date="2025-08" db="UniProtKB">
        <authorList>
            <consortium name="Ensembl"/>
        </authorList>
    </citation>
    <scope>IDENTIFICATION</scope>
</reference>
<dbReference type="GO" id="GO:0031267">
    <property type="term" value="F:small GTPase binding"/>
    <property type="evidence" value="ECO:0007669"/>
    <property type="project" value="TreeGrafter"/>
</dbReference>
<dbReference type="PANTHER" id="PTHR19327">
    <property type="entry name" value="GOLGIN"/>
    <property type="match status" value="1"/>
</dbReference>
<dbReference type="PROSITE" id="PS50913">
    <property type="entry name" value="GRIP"/>
    <property type="match status" value="1"/>
</dbReference>
<evidence type="ECO:0000259" key="2">
    <source>
        <dbReference type="PROSITE" id="PS50913"/>
    </source>
</evidence>
<dbReference type="AlphaFoldDB" id="A0A3Q3MLQ6"/>
<organism evidence="3 4">
    <name type="scientific">Labrus bergylta</name>
    <name type="common">ballan wrasse</name>
    <dbReference type="NCBI Taxonomy" id="56723"/>
    <lineage>
        <taxon>Eukaryota</taxon>
        <taxon>Metazoa</taxon>
        <taxon>Chordata</taxon>
        <taxon>Craniata</taxon>
        <taxon>Vertebrata</taxon>
        <taxon>Euteleostomi</taxon>
        <taxon>Actinopterygii</taxon>
        <taxon>Neopterygii</taxon>
        <taxon>Teleostei</taxon>
        <taxon>Neoteleostei</taxon>
        <taxon>Acanthomorphata</taxon>
        <taxon>Eupercaria</taxon>
        <taxon>Labriformes</taxon>
        <taxon>Labridae</taxon>
        <taxon>Labrus</taxon>
    </lineage>
</organism>
<dbReference type="STRING" id="56723.ENSLBEP00000021230"/>
<dbReference type="Ensembl" id="ENSLBET00000022365.1">
    <property type="protein sequence ID" value="ENSLBEP00000021230.1"/>
    <property type="gene ID" value="ENSLBEG00000016311.1"/>
</dbReference>
<dbReference type="Proteomes" id="UP000261660">
    <property type="component" value="Unplaced"/>
</dbReference>
<proteinExistence type="predicted"/>
<evidence type="ECO:0000313" key="4">
    <source>
        <dbReference type="Proteomes" id="UP000261660"/>
    </source>
</evidence>
<evidence type="ECO:0000313" key="3">
    <source>
        <dbReference type="Ensembl" id="ENSLBEP00000021230.1"/>
    </source>
</evidence>
<dbReference type="Gene3D" id="1.10.220.60">
    <property type="entry name" value="GRIP domain"/>
    <property type="match status" value="1"/>
</dbReference>